<proteinExistence type="predicted"/>
<comment type="caution">
    <text evidence="1">The sequence shown here is derived from an EMBL/GenBank/DDBJ whole genome shotgun (WGS) entry which is preliminary data.</text>
</comment>
<reference evidence="1 2" key="1">
    <citation type="journal article" date="2019" name="Nat. Plants">
        <title>Genome sequencing of Musa balbisiana reveals subgenome evolution and function divergence in polyploid bananas.</title>
        <authorList>
            <person name="Yao X."/>
        </authorList>
    </citation>
    <scope>NUCLEOTIDE SEQUENCE [LARGE SCALE GENOMIC DNA]</scope>
    <source>
        <strain evidence="2">cv. DH-PKW</strain>
        <tissue evidence="1">Leaves</tissue>
    </source>
</reference>
<accession>A0A4S8IVT3</accession>
<dbReference type="AlphaFoldDB" id="A0A4S8IVT3"/>
<organism evidence="1 2">
    <name type="scientific">Musa balbisiana</name>
    <name type="common">Banana</name>
    <dbReference type="NCBI Taxonomy" id="52838"/>
    <lineage>
        <taxon>Eukaryota</taxon>
        <taxon>Viridiplantae</taxon>
        <taxon>Streptophyta</taxon>
        <taxon>Embryophyta</taxon>
        <taxon>Tracheophyta</taxon>
        <taxon>Spermatophyta</taxon>
        <taxon>Magnoliopsida</taxon>
        <taxon>Liliopsida</taxon>
        <taxon>Zingiberales</taxon>
        <taxon>Musaceae</taxon>
        <taxon>Musa</taxon>
    </lineage>
</organism>
<dbReference type="Proteomes" id="UP000317650">
    <property type="component" value="Chromosome 10"/>
</dbReference>
<evidence type="ECO:0000313" key="2">
    <source>
        <dbReference type="Proteomes" id="UP000317650"/>
    </source>
</evidence>
<sequence>MGICRGWRSPLFFSASVLSIRSMLVHNRTFKLGMTFRLQQFIQSTTTPLDRILLGYVMVTVANSSYSKVERSIGILNVFVDFTQVSIPRSSIIVLTDPDSDITINRSNTTILPILGDY</sequence>
<name>A0A4S8IVT3_MUSBA</name>
<evidence type="ECO:0000313" key="1">
    <source>
        <dbReference type="EMBL" id="THU52958.1"/>
    </source>
</evidence>
<dbReference type="PANTHER" id="PTHR35723">
    <property type="entry name" value="POLYPHOSPHATIDYLINOSITOL PHOSPHATASE"/>
    <property type="match status" value="1"/>
</dbReference>
<gene>
    <name evidence="1" type="ORF">C4D60_Mb10t09370</name>
</gene>
<protein>
    <submittedName>
        <fullName evidence="1">Uncharacterized protein</fullName>
    </submittedName>
</protein>
<dbReference type="EMBL" id="PYDT01000008">
    <property type="protein sequence ID" value="THU52958.1"/>
    <property type="molecule type" value="Genomic_DNA"/>
</dbReference>
<keyword evidence="2" id="KW-1185">Reference proteome</keyword>